<dbReference type="Proteomes" id="UP000030640">
    <property type="component" value="Unassembled WGS sequence"/>
</dbReference>
<organism evidence="2 3">
    <name type="scientific">Plasmodium inui San Antonio 1</name>
    <dbReference type="NCBI Taxonomy" id="1237626"/>
    <lineage>
        <taxon>Eukaryota</taxon>
        <taxon>Sar</taxon>
        <taxon>Alveolata</taxon>
        <taxon>Apicomplexa</taxon>
        <taxon>Aconoidasida</taxon>
        <taxon>Haemosporida</taxon>
        <taxon>Plasmodiidae</taxon>
        <taxon>Plasmodium</taxon>
        <taxon>Plasmodium (Plasmodium)</taxon>
    </lineage>
</organism>
<feature type="compositionally biased region" description="Basic and acidic residues" evidence="1">
    <location>
        <begin position="123"/>
        <end position="134"/>
    </location>
</feature>
<dbReference type="OrthoDB" id="392857at2759"/>
<feature type="compositionally biased region" description="Basic and acidic residues" evidence="1">
    <location>
        <begin position="59"/>
        <end position="68"/>
    </location>
</feature>
<evidence type="ECO:0000313" key="2">
    <source>
        <dbReference type="EMBL" id="EUD64612.1"/>
    </source>
</evidence>
<feature type="compositionally biased region" description="Basic and acidic residues" evidence="1">
    <location>
        <begin position="498"/>
        <end position="507"/>
    </location>
</feature>
<feature type="compositionally biased region" description="Acidic residues" evidence="1">
    <location>
        <begin position="138"/>
        <end position="147"/>
    </location>
</feature>
<evidence type="ECO:0000256" key="1">
    <source>
        <dbReference type="SAM" id="MobiDB-lite"/>
    </source>
</evidence>
<reference evidence="2 3" key="1">
    <citation type="submission" date="2013-02" db="EMBL/GenBank/DDBJ databases">
        <title>The Genome Sequence of Plasmodium inui San Antonio 1.</title>
        <authorList>
            <consortium name="The Broad Institute Genome Sequencing Platform"/>
            <consortium name="The Broad Institute Genome Sequencing Center for Infectious Disease"/>
            <person name="Neafsey D."/>
            <person name="Cheeseman I."/>
            <person name="Volkman S."/>
            <person name="Adams J."/>
            <person name="Walker B."/>
            <person name="Young S.K."/>
            <person name="Zeng Q."/>
            <person name="Gargeya S."/>
            <person name="Fitzgerald M."/>
            <person name="Haas B."/>
            <person name="Abouelleil A."/>
            <person name="Alvarado L."/>
            <person name="Arachchi H.M."/>
            <person name="Berlin A.M."/>
            <person name="Chapman S.B."/>
            <person name="Dewar J."/>
            <person name="Goldberg J."/>
            <person name="Griggs A."/>
            <person name="Gujja S."/>
            <person name="Hansen M."/>
            <person name="Howarth C."/>
            <person name="Imamovic A."/>
            <person name="Larimer J."/>
            <person name="McCowan C."/>
            <person name="Murphy C."/>
            <person name="Neiman D."/>
            <person name="Pearson M."/>
            <person name="Priest M."/>
            <person name="Roberts A."/>
            <person name="Saif S."/>
            <person name="Shea T."/>
            <person name="Sisk P."/>
            <person name="Sykes S."/>
            <person name="Wortman J."/>
            <person name="Nusbaum C."/>
            <person name="Birren B."/>
        </authorList>
    </citation>
    <scope>NUCLEOTIDE SEQUENCE [LARGE SCALE GENOMIC DNA]</scope>
    <source>
        <strain evidence="2 3">San Antonio 1</strain>
    </source>
</reference>
<feature type="region of interest" description="Disordered" evidence="1">
    <location>
        <begin position="489"/>
        <end position="529"/>
    </location>
</feature>
<dbReference type="EMBL" id="KI965493">
    <property type="protein sequence ID" value="EUD64612.1"/>
    <property type="molecule type" value="Genomic_DNA"/>
</dbReference>
<name>W6ZV19_9APIC</name>
<feature type="region of interest" description="Disordered" evidence="1">
    <location>
        <begin position="98"/>
        <end position="147"/>
    </location>
</feature>
<keyword evidence="3" id="KW-1185">Reference proteome</keyword>
<accession>W6ZV19</accession>
<dbReference type="VEuPathDB" id="PlasmoDB:C922_05027"/>
<proteinExistence type="predicted"/>
<feature type="compositionally biased region" description="Low complexity" evidence="1">
    <location>
        <begin position="112"/>
        <end position="122"/>
    </location>
</feature>
<feature type="region of interest" description="Disordered" evidence="1">
    <location>
        <begin position="1"/>
        <end position="72"/>
    </location>
</feature>
<dbReference type="RefSeq" id="XP_008818822.1">
    <property type="nucleotide sequence ID" value="XM_008820600.1"/>
</dbReference>
<dbReference type="GeneID" id="20040301"/>
<dbReference type="AlphaFoldDB" id="W6ZV19"/>
<sequence length="622" mass="70911">MSLNFSDDDEMYTQDGTKNGEGDDLNSGAGDDPMGLVGEDYTVDAPEDYMRDEADDPAGEERNEQEEKKKRKKSIAFQLKNIFNDVALNKITSYITKKRKSEKRNSYTGKWNDSNGGNSQGSRRGEGGSDDHSMADAMGDEMGDEEDELQRYLREEKNKMKQILPENDELWDIYMYLNLKKKKRKIDYSEKHYSAAIRKILQCVTNDYKAVVIAKLFENQVLKKYLIIPDQSDFFKNSKIEYIGRNTSVPIINRKNSLLAIKRKLVELYVKGTCCSYTKDEELCRLYGEDNEDAEDLSDHQVESTGKESNRGESNPRKSNKQSNLHQAEKDTNFVIEKEKINLELTKLTEKYTRMVHKIKQHRRKNLKTSFNLFMHLINEVMSKLYFPVNNVLLMGDNNTDLTDIYKTVRRKYNIHDVLTKVQNLSQKKEVYEHYRAYLIYKYKTTYSVCDEVFKTHQMGDNINMFNFKSFYNTDFGADKFSVIRTAEGNEQEEGTDGAERAERADGSDGGETSPRDDAARKAEQGAPGDLLAGDVYDMYDAEDFFQVNVGPDAGAAQEAGNMAKGAAVNSAAEENSSSVQAEAPDIAAVKAAPAEETPLERAKRIAREKKQKLMESRIKII</sequence>
<feature type="compositionally biased region" description="Basic and acidic residues" evidence="1">
    <location>
        <begin position="514"/>
        <end position="524"/>
    </location>
</feature>
<gene>
    <name evidence="2" type="ORF">C922_05027</name>
</gene>
<feature type="region of interest" description="Disordered" evidence="1">
    <location>
        <begin position="294"/>
        <end position="329"/>
    </location>
</feature>
<feature type="compositionally biased region" description="Acidic residues" evidence="1">
    <location>
        <begin position="1"/>
        <end position="12"/>
    </location>
</feature>
<protein>
    <submittedName>
        <fullName evidence="2">Uncharacterized protein</fullName>
    </submittedName>
</protein>
<evidence type="ECO:0000313" key="3">
    <source>
        <dbReference type="Proteomes" id="UP000030640"/>
    </source>
</evidence>
<feature type="compositionally biased region" description="Basic and acidic residues" evidence="1">
    <location>
        <begin position="297"/>
        <end position="316"/>
    </location>
</feature>